<dbReference type="RefSeq" id="WP_183349253.1">
    <property type="nucleotide sequence ID" value="NZ_BLXY01000008.1"/>
</dbReference>
<dbReference type="SUPFAM" id="SSF101386">
    <property type="entry name" value="all-alpha NTP pyrophosphatases"/>
    <property type="match status" value="1"/>
</dbReference>
<evidence type="ECO:0000256" key="9">
    <source>
        <dbReference type="ARBA" id="ARBA00023102"/>
    </source>
</evidence>
<dbReference type="Proteomes" id="UP000831485">
    <property type="component" value="Chromosome"/>
</dbReference>
<dbReference type="NCBIfam" id="TIGR03188">
    <property type="entry name" value="histidine_hisI"/>
    <property type="match status" value="1"/>
</dbReference>
<dbReference type="Proteomes" id="UP000568888">
    <property type="component" value="Unassembled WGS sequence"/>
</dbReference>
<dbReference type="EC" id="3.6.1.31" evidence="10"/>
<evidence type="ECO:0000256" key="8">
    <source>
        <dbReference type="ARBA" id="ARBA00022840"/>
    </source>
</evidence>
<keyword evidence="14" id="KW-1185">Reference proteome</keyword>
<proteinExistence type="inferred from homology"/>
<dbReference type="Gene3D" id="1.10.287.1080">
    <property type="entry name" value="MazG-like"/>
    <property type="match status" value="1"/>
</dbReference>
<dbReference type="PANTHER" id="PTHR42945">
    <property type="entry name" value="HISTIDINE BIOSYNTHESIS BIFUNCTIONAL PROTEIN"/>
    <property type="match status" value="1"/>
</dbReference>
<comment type="similarity">
    <text evidence="10">Belongs to the PRA-PH family.</text>
</comment>
<dbReference type="InterPro" id="IPR021130">
    <property type="entry name" value="PRib-ATP_PPHydrolase-like"/>
</dbReference>
<dbReference type="PANTHER" id="PTHR42945:SF9">
    <property type="entry name" value="HISTIDINE BIOSYNTHESIS BIFUNCTIONAL PROTEIN HISIE"/>
    <property type="match status" value="1"/>
</dbReference>
<evidence type="ECO:0000313" key="14">
    <source>
        <dbReference type="Proteomes" id="UP000831485"/>
    </source>
</evidence>
<keyword evidence="7 10" id="KW-0378">Hydrolase</keyword>
<evidence type="ECO:0000256" key="5">
    <source>
        <dbReference type="ARBA" id="ARBA00022605"/>
    </source>
</evidence>
<comment type="subcellular location">
    <subcellularLocation>
        <location evidence="2 10">Cytoplasm</location>
    </subcellularLocation>
</comment>
<dbReference type="GO" id="GO:0005524">
    <property type="term" value="F:ATP binding"/>
    <property type="evidence" value="ECO:0007669"/>
    <property type="project" value="UniProtKB-KW"/>
</dbReference>
<keyword evidence="4 10" id="KW-0963">Cytoplasm</keyword>
<evidence type="ECO:0000313" key="13">
    <source>
        <dbReference type="Proteomes" id="UP000568888"/>
    </source>
</evidence>
<dbReference type="EMBL" id="CP096574">
    <property type="protein sequence ID" value="UPU36520.1"/>
    <property type="molecule type" value="Genomic_DNA"/>
</dbReference>
<keyword evidence="5 10" id="KW-0028">Amino-acid biosynthesis</keyword>
<reference evidence="13" key="1">
    <citation type="submission" date="2020-06" db="EMBL/GenBank/DDBJ databases">
        <title>Draft genomic sequecing of Geomonas sp. Red736.</title>
        <authorList>
            <person name="Itoh H."/>
            <person name="Xu Z.X."/>
            <person name="Ushijima N."/>
            <person name="Masuda Y."/>
            <person name="Shiratori Y."/>
            <person name="Senoo K."/>
        </authorList>
    </citation>
    <scope>NUCLEOTIDE SEQUENCE [LARGE SCALE GENOMIC DNA]</scope>
    <source>
        <strain evidence="13">Red736</strain>
    </source>
</reference>
<dbReference type="GO" id="GO:0005737">
    <property type="term" value="C:cytoplasm"/>
    <property type="evidence" value="ECO:0007669"/>
    <property type="project" value="UniProtKB-SubCell"/>
</dbReference>
<evidence type="ECO:0000256" key="1">
    <source>
        <dbReference type="ARBA" id="ARBA00001460"/>
    </source>
</evidence>
<organism evidence="11 13">
    <name type="scientific">Geomonas paludis</name>
    <dbReference type="NCBI Taxonomy" id="2740185"/>
    <lineage>
        <taxon>Bacteria</taxon>
        <taxon>Pseudomonadati</taxon>
        <taxon>Thermodesulfobacteriota</taxon>
        <taxon>Desulfuromonadia</taxon>
        <taxon>Geobacterales</taxon>
        <taxon>Geobacteraceae</taxon>
        <taxon>Geomonas</taxon>
    </lineage>
</organism>
<dbReference type="Pfam" id="PF01503">
    <property type="entry name" value="PRA-PH"/>
    <property type="match status" value="1"/>
</dbReference>
<evidence type="ECO:0000256" key="10">
    <source>
        <dbReference type="HAMAP-Rule" id="MF_01020"/>
    </source>
</evidence>
<accession>A0A6V8N1S4</accession>
<comment type="catalytic activity">
    <reaction evidence="1 10">
        <text>1-(5-phospho-beta-D-ribosyl)-ATP + H2O = 1-(5-phospho-beta-D-ribosyl)-5'-AMP + diphosphate + H(+)</text>
        <dbReference type="Rhea" id="RHEA:22828"/>
        <dbReference type="ChEBI" id="CHEBI:15377"/>
        <dbReference type="ChEBI" id="CHEBI:15378"/>
        <dbReference type="ChEBI" id="CHEBI:33019"/>
        <dbReference type="ChEBI" id="CHEBI:59457"/>
        <dbReference type="ChEBI" id="CHEBI:73183"/>
        <dbReference type="EC" id="3.6.1.31"/>
    </reaction>
</comment>
<dbReference type="HAMAP" id="MF_01020">
    <property type="entry name" value="HisE"/>
    <property type="match status" value="1"/>
</dbReference>
<keyword evidence="9 10" id="KW-0368">Histidine biosynthesis</keyword>
<sequence length="109" mass="12340">MEQHKDDIISAVYRVIQERKANPSENSYTASLMAKGIDKILKKLGEEATEVVIAGKGGKREEIVYETADLFFHSLVLLGFYDIDPEEVYAELRRRFGMSGIEEKNSRVG</sequence>
<gene>
    <name evidence="10 11" type="primary">hisE</name>
    <name evidence="11" type="ORF">GMPD_32180</name>
    <name evidence="12" type="ORF">M1B72_02110</name>
</gene>
<name>A0A6V8N1S4_9BACT</name>
<evidence type="ECO:0000256" key="4">
    <source>
        <dbReference type="ARBA" id="ARBA00022490"/>
    </source>
</evidence>
<evidence type="ECO:0000256" key="2">
    <source>
        <dbReference type="ARBA" id="ARBA00004496"/>
    </source>
</evidence>
<protein>
    <recommendedName>
        <fullName evidence="10">Phosphoribosyl-ATP pyrophosphatase</fullName>
        <shortName evidence="10">PRA-PH</shortName>
        <ecNumber evidence="10">3.6.1.31</ecNumber>
    </recommendedName>
</protein>
<dbReference type="UniPathway" id="UPA00031">
    <property type="reaction ID" value="UER00007"/>
</dbReference>
<dbReference type="InterPro" id="IPR008179">
    <property type="entry name" value="HisE"/>
</dbReference>
<keyword evidence="8 10" id="KW-0067">ATP-binding</keyword>
<keyword evidence="6 10" id="KW-0547">Nucleotide-binding</keyword>
<evidence type="ECO:0000313" key="11">
    <source>
        <dbReference type="EMBL" id="GFO65299.1"/>
    </source>
</evidence>
<dbReference type="EMBL" id="BLXY01000008">
    <property type="protein sequence ID" value="GFO65299.1"/>
    <property type="molecule type" value="Genomic_DNA"/>
</dbReference>
<evidence type="ECO:0000256" key="7">
    <source>
        <dbReference type="ARBA" id="ARBA00022801"/>
    </source>
</evidence>
<dbReference type="CDD" id="cd11534">
    <property type="entry name" value="NTP-PPase_HisIE_like"/>
    <property type="match status" value="1"/>
</dbReference>
<dbReference type="NCBIfam" id="NF001611">
    <property type="entry name" value="PRK00400.1-3"/>
    <property type="match status" value="1"/>
</dbReference>
<evidence type="ECO:0000256" key="6">
    <source>
        <dbReference type="ARBA" id="ARBA00022741"/>
    </source>
</evidence>
<evidence type="ECO:0000313" key="12">
    <source>
        <dbReference type="EMBL" id="UPU36520.1"/>
    </source>
</evidence>
<comment type="pathway">
    <text evidence="3 10">Amino-acid biosynthesis; L-histidine biosynthesis; L-histidine from 5-phospho-alpha-D-ribose 1-diphosphate: step 2/9.</text>
</comment>
<evidence type="ECO:0000256" key="3">
    <source>
        <dbReference type="ARBA" id="ARBA00005204"/>
    </source>
</evidence>
<dbReference type="GO" id="GO:0004636">
    <property type="term" value="F:phosphoribosyl-ATP diphosphatase activity"/>
    <property type="evidence" value="ECO:0007669"/>
    <property type="project" value="UniProtKB-UniRule"/>
</dbReference>
<reference evidence="11" key="2">
    <citation type="journal article" date="2021" name="Int. J. Syst. Evol. Microbiol.">
        <title>Geomonas silvestris sp. nov., Geomonas paludis sp. nov. and Geomonas limicola sp. nov., isolated from terrestrial environments, and emended description of the genus Geomonas.</title>
        <authorList>
            <person name="Itoh H."/>
            <person name="Xu Z."/>
            <person name="Masuda Y."/>
            <person name="Ushijima N."/>
            <person name="Hayakawa C."/>
            <person name="Shiratori Y."/>
            <person name="Senoo K."/>
        </authorList>
    </citation>
    <scope>NUCLEOTIDE SEQUENCE</scope>
    <source>
        <strain evidence="11">Red736</strain>
    </source>
</reference>
<dbReference type="GO" id="GO:0000105">
    <property type="term" value="P:L-histidine biosynthetic process"/>
    <property type="evidence" value="ECO:0007669"/>
    <property type="project" value="UniProtKB-UniRule"/>
</dbReference>
<reference evidence="12" key="3">
    <citation type="submission" date="2022-04" db="EMBL/GenBank/DDBJ databases">
        <authorList>
            <person name="Liu G."/>
        </authorList>
    </citation>
    <scope>NUCLEOTIDE SEQUENCE</scope>
    <source>
        <strain evidence="12">RG22</strain>
    </source>
</reference>
<dbReference type="AlphaFoldDB" id="A0A6V8N1S4"/>